<dbReference type="InterPro" id="IPR001851">
    <property type="entry name" value="ABC_transp_permease"/>
</dbReference>
<evidence type="ECO:0000256" key="1">
    <source>
        <dbReference type="ARBA" id="ARBA00004651"/>
    </source>
</evidence>
<reference evidence="7 8" key="1">
    <citation type="submission" date="2019-12" db="EMBL/GenBank/DDBJ databases">
        <title>Isolation and characterization of three novel carbon monoxide-oxidizing members of Halobacteria from salione crusts and soils.</title>
        <authorList>
            <person name="Myers M.R."/>
            <person name="King G.M."/>
        </authorList>
    </citation>
    <scope>NUCLEOTIDE SEQUENCE [LARGE SCALE GENOMIC DNA]</scope>
    <source>
        <strain evidence="7 8">PCN9</strain>
    </source>
</reference>
<evidence type="ECO:0000256" key="5">
    <source>
        <dbReference type="ARBA" id="ARBA00023136"/>
    </source>
</evidence>
<evidence type="ECO:0000256" key="3">
    <source>
        <dbReference type="ARBA" id="ARBA00022692"/>
    </source>
</evidence>
<feature type="transmembrane region" description="Helical" evidence="6">
    <location>
        <begin position="38"/>
        <end position="61"/>
    </location>
</feature>
<dbReference type="AlphaFoldDB" id="A0A6B0SUI9"/>
<feature type="non-terminal residue" evidence="7">
    <location>
        <position position="215"/>
    </location>
</feature>
<keyword evidence="3 6" id="KW-0812">Transmembrane</keyword>
<dbReference type="PANTHER" id="PTHR30482:SF10">
    <property type="entry name" value="HIGH-AFFINITY BRANCHED-CHAIN AMINO ACID TRANSPORT PROTEIN BRAE"/>
    <property type="match status" value="1"/>
</dbReference>
<proteinExistence type="predicted"/>
<feature type="transmembrane region" description="Helical" evidence="6">
    <location>
        <begin position="6"/>
        <end position="26"/>
    </location>
</feature>
<feature type="transmembrane region" description="Helical" evidence="6">
    <location>
        <begin position="192"/>
        <end position="210"/>
    </location>
</feature>
<dbReference type="GO" id="GO:0005886">
    <property type="term" value="C:plasma membrane"/>
    <property type="evidence" value="ECO:0007669"/>
    <property type="project" value="UniProtKB-SubCell"/>
</dbReference>
<dbReference type="EMBL" id="WUUU01000293">
    <property type="protein sequence ID" value="MXR22470.1"/>
    <property type="molecule type" value="Genomic_DNA"/>
</dbReference>
<comment type="subcellular location">
    <subcellularLocation>
        <location evidence="1">Cell membrane</location>
        <topology evidence="1">Multi-pass membrane protein</topology>
    </subcellularLocation>
</comment>
<keyword evidence="8" id="KW-1185">Reference proteome</keyword>
<keyword evidence="5 6" id="KW-0472">Membrane</keyword>
<feature type="transmembrane region" description="Helical" evidence="6">
    <location>
        <begin position="113"/>
        <end position="129"/>
    </location>
</feature>
<dbReference type="Proteomes" id="UP000471521">
    <property type="component" value="Unassembled WGS sequence"/>
</dbReference>
<feature type="transmembrane region" description="Helical" evidence="6">
    <location>
        <begin position="157"/>
        <end position="180"/>
    </location>
</feature>
<dbReference type="PANTHER" id="PTHR30482">
    <property type="entry name" value="HIGH-AFFINITY BRANCHED-CHAIN AMINO ACID TRANSPORT SYSTEM PERMEASE"/>
    <property type="match status" value="1"/>
</dbReference>
<dbReference type="GO" id="GO:0015658">
    <property type="term" value="F:branched-chain amino acid transmembrane transporter activity"/>
    <property type="evidence" value="ECO:0007669"/>
    <property type="project" value="InterPro"/>
</dbReference>
<protein>
    <submittedName>
        <fullName evidence="7">Branched-chain amino acid ABC transporter permease</fullName>
    </submittedName>
</protein>
<evidence type="ECO:0000256" key="6">
    <source>
        <dbReference type="SAM" id="Phobius"/>
    </source>
</evidence>
<evidence type="ECO:0000256" key="2">
    <source>
        <dbReference type="ARBA" id="ARBA00022475"/>
    </source>
</evidence>
<organism evidence="7 8">
    <name type="scientific">Halobacterium bonnevillei</name>
    <dbReference type="NCBI Taxonomy" id="2692200"/>
    <lineage>
        <taxon>Archaea</taxon>
        <taxon>Methanobacteriati</taxon>
        <taxon>Methanobacteriota</taxon>
        <taxon>Stenosarchaea group</taxon>
        <taxon>Halobacteria</taxon>
        <taxon>Halobacteriales</taxon>
        <taxon>Halobacteriaceae</taxon>
        <taxon>Halobacterium</taxon>
    </lineage>
</organism>
<keyword evidence="4 6" id="KW-1133">Transmembrane helix</keyword>
<evidence type="ECO:0000313" key="8">
    <source>
        <dbReference type="Proteomes" id="UP000471521"/>
    </source>
</evidence>
<name>A0A6B0SUI9_9EURY</name>
<evidence type="ECO:0000256" key="4">
    <source>
        <dbReference type="ARBA" id="ARBA00022989"/>
    </source>
</evidence>
<feature type="transmembrane region" description="Helical" evidence="6">
    <location>
        <begin position="81"/>
        <end position="101"/>
    </location>
</feature>
<evidence type="ECO:0000313" key="7">
    <source>
        <dbReference type="EMBL" id="MXR22470.1"/>
    </source>
</evidence>
<gene>
    <name evidence="7" type="ORF">GRX66_18480</name>
</gene>
<keyword evidence="2" id="KW-1003">Cell membrane</keyword>
<sequence>MALANFLVSLLTVVSIYTLFGLGLNVKYGFTGLVDFGHVLYFMVGAYVTVVLAMPAGTSGYEGIGGFGLPELLSAVPLGGLLGWLFALALAMVAAALVSLVVGVPTLRLREDYLAITALGVATIFHAVVNDEEWLFNGPFGVRDVYQPMEAVFPVSLGSFVVNLAVFGLLSVAVLGYLAYRVARYVRPVDRRAALFAFGAVLLVAAVSASQRSAA</sequence>
<comment type="caution">
    <text evidence="7">The sequence shown here is derived from an EMBL/GenBank/DDBJ whole genome shotgun (WGS) entry which is preliminary data.</text>
</comment>
<accession>A0A6B0SUI9</accession>
<dbReference type="InterPro" id="IPR043428">
    <property type="entry name" value="LivM-like"/>
</dbReference>
<dbReference type="Pfam" id="PF02653">
    <property type="entry name" value="BPD_transp_2"/>
    <property type="match status" value="1"/>
</dbReference>